<name>A0AAU9M9R6_9ASTR</name>
<comment type="caution">
    <text evidence="3">The sequence shown here is derived from an EMBL/GenBank/DDBJ whole genome shotgun (WGS) entry which is preliminary data.</text>
</comment>
<protein>
    <submittedName>
        <fullName evidence="3">Uncharacterized protein</fullName>
    </submittedName>
</protein>
<feature type="chain" id="PRO_5044009576" evidence="2">
    <location>
        <begin position="23"/>
        <end position="588"/>
    </location>
</feature>
<feature type="compositionally biased region" description="Low complexity" evidence="1">
    <location>
        <begin position="33"/>
        <end position="45"/>
    </location>
</feature>
<organism evidence="3 4">
    <name type="scientific">Lactuca virosa</name>
    <dbReference type="NCBI Taxonomy" id="75947"/>
    <lineage>
        <taxon>Eukaryota</taxon>
        <taxon>Viridiplantae</taxon>
        <taxon>Streptophyta</taxon>
        <taxon>Embryophyta</taxon>
        <taxon>Tracheophyta</taxon>
        <taxon>Spermatophyta</taxon>
        <taxon>Magnoliopsida</taxon>
        <taxon>eudicotyledons</taxon>
        <taxon>Gunneridae</taxon>
        <taxon>Pentapetalae</taxon>
        <taxon>asterids</taxon>
        <taxon>campanulids</taxon>
        <taxon>Asterales</taxon>
        <taxon>Asteraceae</taxon>
        <taxon>Cichorioideae</taxon>
        <taxon>Cichorieae</taxon>
        <taxon>Lactucinae</taxon>
        <taxon>Lactuca</taxon>
    </lineage>
</organism>
<feature type="compositionally biased region" description="Pro residues" evidence="1">
    <location>
        <begin position="75"/>
        <end position="101"/>
    </location>
</feature>
<feature type="compositionally biased region" description="Pro residues" evidence="1">
    <location>
        <begin position="145"/>
        <end position="165"/>
    </location>
</feature>
<dbReference type="AlphaFoldDB" id="A0AAU9M9R6"/>
<evidence type="ECO:0000256" key="1">
    <source>
        <dbReference type="SAM" id="MobiDB-lite"/>
    </source>
</evidence>
<feature type="region of interest" description="Disordered" evidence="1">
    <location>
        <begin position="465"/>
        <end position="485"/>
    </location>
</feature>
<accession>A0AAU9M9R6</accession>
<feature type="compositionally biased region" description="Low complexity" evidence="1">
    <location>
        <begin position="185"/>
        <end position="195"/>
    </location>
</feature>
<keyword evidence="2" id="KW-0732">Signal</keyword>
<evidence type="ECO:0000256" key="2">
    <source>
        <dbReference type="SAM" id="SignalP"/>
    </source>
</evidence>
<sequence>MAQNKPSGFRFRLPWLLQPALATPPATAPEPPRTTVQTAVASTSAPKPPFRPAGRAPPRATPQSTSSPVSVTSTPLPPSQPVSVAPPPPPPPPPPPSPPPVEVKSPVANSPIAKVIEPVATRSTKETQTTSSTPTARTIETTGPATPPQKPPSVRPPSPPQPSSPAKPGSQPSSPSRTGTKFRDSSPPVSPSRMPASPPRADSKPLSPSRLATQPHVRSKPSSPSGEPPQTRAISQPTSPVNVQKPPSPPLSPSRLATQPHVRSKPSSPSGEPPQTGAISQPTSPVHVQPPPSPPPPPPVTPTITRRTAVQEVSVNHDAQPPLSTSKPDDTKEIKKFTEITNENFPVDSYHVHGADAKPIEMTEVKGAQTKSMNNLHSMEAISPKQKQKVAAHVPLHREIKDDITKFIHKMATSHPKQSMDEKPASVITLAGDNKGASMHLGSHAKKKEGAIDIQRGYKLDAIINGEGSSKGKKSARESKASEDEEMKAIVNSNIQGINNSIMFNSYVTERNPGVHLAFSRTLAKTDSNIEKAEPMEMYKAEADITPPETLVYDPTTGRSLGGFFLEPTDSEPDDLEMFAGNYEIEVL</sequence>
<feature type="compositionally biased region" description="Low complexity" evidence="1">
    <location>
        <begin position="120"/>
        <end position="142"/>
    </location>
</feature>
<feature type="compositionally biased region" description="Low complexity" evidence="1">
    <location>
        <begin position="166"/>
        <end position="176"/>
    </location>
</feature>
<dbReference type="PANTHER" id="PTHR33472">
    <property type="entry name" value="OS01G0106600 PROTEIN"/>
    <property type="match status" value="1"/>
</dbReference>
<feature type="signal peptide" evidence="2">
    <location>
        <begin position="1"/>
        <end position="22"/>
    </location>
</feature>
<gene>
    <name evidence="3" type="ORF">LVIROSA_LOCUS9605</name>
</gene>
<feature type="compositionally biased region" description="Low complexity" evidence="1">
    <location>
        <begin position="52"/>
        <end position="74"/>
    </location>
</feature>
<feature type="compositionally biased region" description="Pro residues" evidence="1">
    <location>
        <begin position="288"/>
        <end position="301"/>
    </location>
</feature>
<feature type="compositionally biased region" description="Polar residues" evidence="1">
    <location>
        <begin position="304"/>
        <end position="314"/>
    </location>
</feature>
<dbReference type="PANTHER" id="PTHR33472:SF24">
    <property type="entry name" value="VEGETATIVE CELL WALL PROTEIN GP1-LIKE"/>
    <property type="match status" value="1"/>
</dbReference>
<evidence type="ECO:0000313" key="3">
    <source>
        <dbReference type="EMBL" id="CAH1422261.1"/>
    </source>
</evidence>
<dbReference type="EMBL" id="CAKMRJ010001112">
    <property type="protein sequence ID" value="CAH1422261.1"/>
    <property type="molecule type" value="Genomic_DNA"/>
</dbReference>
<evidence type="ECO:0000313" key="4">
    <source>
        <dbReference type="Proteomes" id="UP001157418"/>
    </source>
</evidence>
<keyword evidence="4" id="KW-1185">Reference proteome</keyword>
<proteinExistence type="predicted"/>
<feature type="region of interest" description="Disordered" evidence="1">
    <location>
        <begin position="22"/>
        <end position="334"/>
    </location>
</feature>
<feature type="compositionally biased region" description="Polar residues" evidence="1">
    <location>
        <begin position="232"/>
        <end position="242"/>
    </location>
</feature>
<reference evidence="3 4" key="1">
    <citation type="submission" date="2022-01" db="EMBL/GenBank/DDBJ databases">
        <authorList>
            <person name="Xiong W."/>
            <person name="Schranz E."/>
        </authorList>
    </citation>
    <scope>NUCLEOTIDE SEQUENCE [LARGE SCALE GENOMIC DNA]</scope>
</reference>
<dbReference type="Proteomes" id="UP001157418">
    <property type="component" value="Unassembled WGS sequence"/>
</dbReference>